<evidence type="ECO:0000313" key="2">
    <source>
        <dbReference type="EMBL" id="KAA0152153.1"/>
    </source>
</evidence>
<keyword evidence="3" id="KW-1185">Reference proteome</keyword>
<evidence type="ECO:0000313" key="3">
    <source>
        <dbReference type="Proteomes" id="UP000323011"/>
    </source>
</evidence>
<evidence type="ECO:0000256" key="1">
    <source>
        <dbReference type="SAM" id="MobiDB-lite"/>
    </source>
</evidence>
<sequence>MEARVRGRSWQGSAADRAGRTVGDREGTLDPRSERRRSPVPHQLWQQMPPSVNTPVKLAQALSLSQRVAANDENSDSPSRREGISSQMMMYSALKSTTILSCCMGTCPSICCIRKLGS</sequence>
<gene>
    <name evidence="2" type="ORF">FNF29_04021</name>
</gene>
<organism evidence="2 3">
    <name type="scientific">Cafeteria roenbergensis</name>
    <name type="common">Marine flagellate</name>
    <dbReference type="NCBI Taxonomy" id="33653"/>
    <lineage>
        <taxon>Eukaryota</taxon>
        <taxon>Sar</taxon>
        <taxon>Stramenopiles</taxon>
        <taxon>Bigyra</taxon>
        <taxon>Opalozoa</taxon>
        <taxon>Bicosoecida</taxon>
        <taxon>Cafeteriaceae</taxon>
        <taxon>Cafeteria</taxon>
    </lineage>
</organism>
<dbReference type="AlphaFoldDB" id="A0A5A8CGH0"/>
<dbReference type="Proteomes" id="UP000323011">
    <property type="component" value="Unassembled WGS sequence"/>
</dbReference>
<protein>
    <submittedName>
        <fullName evidence="2">Uncharacterized protein</fullName>
    </submittedName>
</protein>
<name>A0A5A8CGH0_CAFRO</name>
<reference evidence="2 3" key="1">
    <citation type="submission" date="2019-07" db="EMBL/GenBank/DDBJ databases">
        <title>Genomes of Cafeteria roenbergensis.</title>
        <authorList>
            <person name="Fischer M.G."/>
            <person name="Hackl T."/>
            <person name="Roman M."/>
        </authorList>
    </citation>
    <scope>NUCLEOTIDE SEQUENCE [LARGE SCALE GENOMIC DNA]</scope>
    <source>
        <strain evidence="2 3">BVI</strain>
    </source>
</reference>
<feature type="region of interest" description="Disordered" evidence="1">
    <location>
        <begin position="1"/>
        <end position="52"/>
    </location>
</feature>
<proteinExistence type="predicted"/>
<accession>A0A5A8CGH0</accession>
<dbReference type="EMBL" id="VLTN01000022">
    <property type="protein sequence ID" value="KAA0152153.1"/>
    <property type="molecule type" value="Genomic_DNA"/>
</dbReference>
<comment type="caution">
    <text evidence="2">The sequence shown here is derived from an EMBL/GenBank/DDBJ whole genome shotgun (WGS) entry which is preliminary data.</text>
</comment>
<feature type="compositionally biased region" description="Basic and acidic residues" evidence="1">
    <location>
        <begin position="17"/>
        <end position="37"/>
    </location>
</feature>